<accession>A0A0F8Y4I8</accession>
<sequence length="88" mass="10265">MESFKHMHKIRKYIEEKIIDVNLTLKWAETNGCIDTVRPICNVEKKLLEEIDSFILNVFTHTHVNNGHNKDDSCRTCGLDLREGIHKS</sequence>
<comment type="caution">
    <text evidence="1">The sequence shown here is derived from an EMBL/GenBank/DDBJ whole genome shotgun (WGS) entry which is preliminary data.</text>
</comment>
<protein>
    <submittedName>
        <fullName evidence="1">Uncharacterized protein</fullName>
    </submittedName>
</protein>
<reference evidence="1" key="1">
    <citation type="journal article" date="2015" name="Nature">
        <title>Complex archaea that bridge the gap between prokaryotes and eukaryotes.</title>
        <authorList>
            <person name="Spang A."/>
            <person name="Saw J.H."/>
            <person name="Jorgensen S.L."/>
            <person name="Zaremba-Niedzwiedzka K."/>
            <person name="Martijn J."/>
            <person name="Lind A.E."/>
            <person name="van Eijk R."/>
            <person name="Schleper C."/>
            <person name="Guy L."/>
            <person name="Ettema T.J."/>
        </authorList>
    </citation>
    <scope>NUCLEOTIDE SEQUENCE</scope>
</reference>
<gene>
    <name evidence="1" type="ORF">LCGC14_2865950</name>
</gene>
<organism evidence="1">
    <name type="scientific">marine sediment metagenome</name>
    <dbReference type="NCBI Taxonomy" id="412755"/>
    <lineage>
        <taxon>unclassified sequences</taxon>
        <taxon>metagenomes</taxon>
        <taxon>ecological metagenomes</taxon>
    </lineage>
</organism>
<name>A0A0F8Y4I8_9ZZZZ</name>
<proteinExistence type="predicted"/>
<evidence type="ECO:0000313" key="1">
    <source>
        <dbReference type="EMBL" id="KKK76208.1"/>
    </source>
</evidence>
<dbReference type="EMBL" id="LAZR01055510">
    <property type="protein sequence ID" value="KKK76208.1"/>
    <property type="molecule type" value="Genomic_DNA"/>
</dbReference>
<dbReference type="AlphaFoldDB" id="A0A0F8Y4I8"/>